<comment type="subcellular location">
    <subcellularLocation>
        <location evidence="1">Mitochondrion inner membrane</location>
        <topology evidence="1">Single-pass membrane protein</topology>
    </subcellularLocation>
</comment>
<keyword evidence="8" id="KW-0496">Mitochondrion</keyword>
<evidence type="ECO:0000313" key="12">
    <source>
        <dbReference type="Proteomes" id="UP000694409"/>
    </source>
</evidence>
<evidence type="ECO:0000256" key="10">
    <source>
        <dbReference type="SAM" id="Phobius"/>
    </source>
</evidence>
<keyword evidence="4 10" id="KW-0812">Transmembrane</keyword>
<keyword evidence="5" id="KW-0999">Mitochondrion inner membrane</keyword>
<proteinExistence type="inferred from homology"/>
<evidence type="ECO:0000256" key="4">
    <source>
        <dbReference type="ARBA" id="ARBA00022692"/>
    </source>
</evidence>
<protein>
    <submittedName>
        <fullName evidence="11">Uncharacterized protein</fullName>
    </submittedName>
</protein>
<dbReference type="GO" id="GO:0005743">
    <property type="term" value="C:mitochondrial inner membrane"/>
    <property type="evidence" value="ECO:0007669"/>
    <property type="project" value="UniProtKB-SubCell"/>
</dbReference>
<keyword evidence="9 10" id="KW-0472">Membrane</keyword>
<dbReference type="Gene3D" id="4.10.81.10">
    <property type="entry name" value="Cytochrome c oxidase, subunit 8"/>
    <property type="match status" value="1"/>
</dbReference>
<dbReference type="SUPFAM" id="SSF81431">
    <property type="entry name" value="Mitochondrial cytochrome c oxidase subunit VIIIb (aka IX)"/>
    <property type="match status" value="1"/>
</dbReference>
<comment type="similarity">
    <text evidence="3">Belongs to the cytochrome c oxidase VIII family.</text>
</comment>
<dbReference type="Ensembl" id="ENSSCAT00000012685.1">
    <property type="protein sequence ID" value="ENSSCAP00000011232.1"/>
    <property type="gene ID" value="ENSSCAG00000008458.1"/>
</dbReference>
<dbReference type="GO" id="GO:0045277">
    <property type="term" value="C:respiratory chain complex IV"/>
    <property type="evidence" value="ECO:0007669"/>
    <property type="project" value="InterPro"/>
</dbReference>
<dbReference type="UniPathway" id="UPA00705"/>
<dbReference type="AlphaFoldDB" id="A0A8C9N1N8"/>
<evidence type="ECO:0000256" key="3">
    <source>
        <dbReference type="ARBA" id="ARBA00010117"/>
    </source>
</evidence>
<feature type="transmembrane region" description="Helical" evidence="10">
    <location>
        <begin position="42"/>
        <end position="65"/>
    </location>
</feature>
<accession>A0A8C9N1N8</accession>
<evidence type="ECO:0000256" key="6">
    <source>
        <dbReference type="ARBA" id="ARBA00022946"/>
    </source>
</evidence>
<evidence type="ECO:0000256" key="5">
    <source>
        <dbReference type="ARBA" id="ARBA00022792"/>
    </source>
</evidence>
<evidence type="ECO:0000256" key="2">
    <source>
        <dbReference type="ARBA" id="ARBA00004673"/>
    </source>
</evidence>
<evidence type="ECO:0000313" key="11">
    <source>
        <dbReference type="Ensembl" id="ENSSCAP00000011232.1"/>
    </source>
</evidence>
<keyword evidence="12" id="KW-1185">Reference proteome</keyword>
<evidence type="ECO:0000256" key="8">
    <source>
        <dbReference type="ARBA" id="ARBA00023128"/>
    </source>
</evidence>
<evidence type="ECO:0000256" key="1">
    <source>
        <dbReference type="ARBA" id="ARBA00004434"/>
    </source>
</evidence>
<organism evidence="11 12">
    <name type="scientific">Serinus canaria</name>
    <name type="common">Island canary</name>
    <name type="synonym">Fringilla canaria</name>
    <dbReference type="NCBI Taxonomy" id="9135"/>
    <lineage>
        <taxon>Eukaryota</taxon>
        <taxon>Metazoa</taxon>
        <taxon>Chordata</taxon>
        <taxon>Craniata</taxon>
        <taxon>Vertebrata</taxon>
        <taxon>Euteleostomi</taxon>
        <taxon>Archelosauria</taxon>
        <taxon>Archosauria</taxon>
        <taxon>Dinosauria</taxon>
        <taxon>Saurischia</taxon>
        <taxon>Theropoda</taxon>
        <taxon>Coelurosauria</taxon>
        <taxon>Aves</taxon>
        <taxon>Neognathae</taxon>
        <taxon>Neoaves</taxon>
        <taxon>Telluraves</taxon>
        <taxon>Australaves</taxon>
        <taxon>Passeriformes</taxon>
        <taxon>Passeroidea</taxon>
        <taxon>Fringillidae</taxon>
        <taxon>Carduelinae</taxon>
        <taxon>Serinus</taxon>
    </lineage>
</organism>
<reference evidence="11" key="1">
    <citation type="submission" date="2025-08" db="UniProtKB">
        <authorList>
            <consortium name="Ensembl"/>
        </authorList>
    </citation>
    <scope>IDENTIFICATION</scope>
</reference>
<name>A0A8C9N1N8_SERCA</name>
<dbReference type="Pfam" id="PF02285">
    <property type="entry name" value="COX8"/>
    <property type="match status" value="1"/>
</dbReference>
<sequence>RLFLPVPLDLCQGVAGGWCPVCHGHGAAMPLTPAPCPPQEQAVALTLMFSSFLLPTAWVLSNIYYYRSRPE</sequence>
<reference evidence="11" key="2">
    <citation type="submission" date="2025-09" db="UniProtKB">
        <authorList>
            <consortium name="Ensembl"/>
        </authorList>
    </citation>
    <scope>IDENTIFICATION</scope>
</reference>
<comment type="pathway">
    <text evidence="2">Energy metabolism; oxidative phosphorylation.</text>
</comment>
<dbReference type="GeneTree" id="ENSGT00960000189786"/>
<dbReference type="InterPro" id="IPR003205">
    <property type="entry name" value="Cyt_c_oxidase_su8"/>
</dbReference>
<keyword evidence="7 10" id="KW-1133">Transmembrane helix</keyword>
<dbReference type="InterPro" id="IPR036548">
    <property type="entry name" value="Cyt_c_oxidase_su8_sf"/>
</dbReference>
<dbReference type="Proteomes" id="UP000694409">
    <property type="component" value="Unassembled WGS sequence"/>
</dbReference>
<evidence type="ECO:0000256" key="7">
    <source>
        <dbReference type="ARBA" id="ARBA00022989"/>
    </source>
</evidence>
<dbReference type="OMA" id="NIYYYRS"/>
<evidence type="ECO:0000256" key="9">
    <source>
        <dbReference type="ARBA" id="ARBA00023136"/>
    </source>
</evidence>
<dbReference type="GO" id="GO:0006123">
    <property type="term" value="P:mitochondrial electron transport, cytochrome c to oxygen"/>
    <property type="evidence" value="ECO:0007669"/>
    <property type="project" value="InterPro"/>
</dbReference>
<keyword evidence="6" id="KW-0809">Transit peptide</keyword>